<evidence type="ECO:0000256" key="2">
    <source>
        <dbReference type="ARBA" id="ARBA00022679"/>
    </source>
</evidence>
<evidence type="ECO:0000313" key="5">
    <source>
        <dbReference type="Proteomes" id="UP001375743"/>
    </source>
</evidence>
<name>A0ABU8XVV4_9PROT</name>
<dbReference type="PANTHER" id="PTHR10509:SF14">
    <property type="entry name" value="CAFFEOYL-COA O-METHYLTRANSFERASE 3-RELATED"/>
    <property type="match status" value="1"/>
</dbReference>
<dbReference type="RefSeq" id="WP_418161151.1">
    <property type="nucleotide sequence ID" value="NZ_JBBLZC010000024.1"/>
</dbReference>
<dbReference type="Gene3D" id="3.40.50.150">
    <property type="entry name" value="Vaccinia Virus protein VP39"/>
    <property type="match status" value="1"/>
</dbReference>
<dbReference type="Pfam" id="PF01596">
    <property type="entry name" value="Methyltransf_3"/>
    <property type="match status" value="1"/>
</dbReference>
<organism evidence="4 5">
    <name type="scientific">Benzoatithermus flavus</name>
    <dbReference type="NCBI Taxonomy" id="3108223"/>
    <lineage>
        <taxon>Bacteria</taxon>
        <taxon>Pseudomonadati</taxon>
        <taxon>Pseudomonadota</taxon>
        <taxon>Alphaproteobacteria</taxon>
        <taxon>Geminicoccales</taxon>
        <taxon>Geminicoccaceae</taxon>
        <taxon>Benzoatithermus</taxon>
    </lineage>
</organism>
<comment type="caution">
    <text evidence="4">The sequence shown here is derived from an EMBL/GenBank/DDBJ whole genome shotgun (WGS) entry which is preliminary data.</text>
</comment>
<dbReference type="SUPFAM" id="SSF53335">
    <property type="entry name" value="S-adenosyl-L-methionine-dependent methyltransferases"/>
    <property type="match status" value="1"/>
</dbReference>
<evidence type="ECO:0000256" key="1">
    <source>
        <dbReference type="ARBA" id="ARBA00022603"/>
    </source>
</evidence>
<dbReference type="PANTHER" id="PTHR10509">
    <property type="entry name" value="O-METHYLTRANSFERASE-RELATED"/>
    <property type="match status" value="1"/>
</dbReference>
<keyword evidence="2 4" id="KW-0808">Transferase</keyword>
<keyword evidence="5" id="KW-1185">Reference proteome</keyword>
<dbReference type="EMBL" id="JBBLZC010000024">
    <property type="protein sequence ID" value="MEK0085302.1"/>
    <property type="molecule type" value="Genomic_DNA"/>
</dbReference>
<dbReference type="Proteomes" id="UP001375743">
    <property type="component" value="Unassembled WGS sequence"/>
</dbReference>
<gene>
    <name evidence="4" type="ORF">U1T56_19295</name>
</gene>
<proteinExistence type="predicted"/>
<reference evidence="4 5" key="1">
    <citation type="submission" date="2024-01" db="EMBL/GenBank/DDBJ databases">
        <title>Multi-omics insights into the function and evolution of sodium benzoate biodegradation pathways in Benzoatithermus flavus gen. nov., sp. nov. from hot spring.</title>
        <authorList>
            <person name="Hu C.-J."/>
            <person name="Li W.-J."/>
        </authorList>
    </citation>
    <scope>NUCLEOTIDE SEQUENCE [LARGE SCALE GENOMIC DNA]</scope>
    <source>
        <strain evidence="4 5">SYSU G07066</strain>
    </source>
</reference>
<dbReference type="CDD" id="cd02440">
    <property type="entry name" value="AdoMet_MTases"/>
    <property type="match status" value="1"/>
</dbReference>
<keyword evidence="3" id="KW-0949">S-adenosyl-L-methionine</keyword>
<dbReference type="InterPro" id="IPR002935">
    <property type="entry name" value="SAM_O-MeTrfase"/>
</dbReference>
<protein>
    <submittedName>
        <fullName evidence="4">Class I SAM-dependent methyltransferase</fullName>
        <ecNumber evidence="4">2.1.1.-</ecNumber>
    </submittedName>
</protein>
<dbReference type="EC" id="2.1.1.-" evidence="4"/>
<dbReference type="GO" id="GO:0008168">
    <property type="term" value="F:methyltransferase activity"/>
    <property type="evidence" value="ECO:0007669"/>
    <property type="project" value="UniProtKB-KW"/>
</dbReference>
<evidence type="ECO:0000256" key="3">
    <source>
        <dbReference type="ARBA" id="ARBA00022691"/>
    </source>
</evidence>
<keyword evidence="1 4" id="KW-0489">Methyltransferase</keyword>
<dbReference type="GO" id="GO:0032259">
    <property type="term" value="P:methylation"/>
    <property type="evidence" value="ECO:0007669"/>
    <property type="project" value="UniProtKB-KW"/>
</dbReference>
<accession>A0ABU8XVV4</accession>
<dbReference type="InterPro" id="IPR029063">
    <property type="entry name" value="SAM-dependent_MTases_sf"/>
</dbReference>
<dbReference type="PROSITE" id="PS51682">
    <property type="entry name" value="SAM_OMT_I"/>
    <property type="match status" value="1"/>
</dbReference>
<sequence>MSPRTPTLSDRLRNYLLSVGLREHPALADLRRATDALPEGGMRSSAEQMQLLAFLIELMGARRVLEIGCFTGYGTLAMALALPGDGRIVTLDVNDHWAELGRRYWRVAGVAERIELRLGLAQESLDRLLAEGAAASFDLVYVDADKKLYDAYYERALVLARPGGVIALDNVLWHGAVADPDDRSRQAASLRALNAKIHADPRVSMIVLPIGDGLTLTRRR</sequence>
<dbReference type="InterPro" id="IPR050362">
    <property type="entry name" value="Cation-dep_OMT"/>
</dbReference>
<evidence type="ECO:0000313" key="4">
    <source>
        <dbReference type="EMBL" id="MEK0085302.1"/>
    </source>
</evidence>